<dbReference type="Gene3D" id="3.60.21.10">
    <property type="match status" value="1"/>
</dbReference>
<keyword evidence="4" id="KW-1185">Reference proteome</keyword>
<dbReference type="EMBL" id="LJYG01000081">
    <property type="protein sequence ID" value="KRQ11217.1"/>
    <property type="molecule type" value="Genomic_DNA"/>
</dbReference>
<evidence type="ECO:0000259" key="2">
    <source>
        <dbReference type="Pfam" id="PF12850"/>
    </source>
</evidence>
<sequence>MTIAFISDIHGNFEALKAVLAEIDRMRVAEIVCVGDVVGYYSQVNECCDELRRRGIPSVLGNHDWYLGYGGFCTRSRSVNECLVYQRKVITSENVNWLRAFHLQMQMDTVRIVHAGWSDPIDEYLTNPSEDYFARLSGTHFVSGHTHVQSIHRFGGKTYCNPGSVGQPRDGDPRAAFATFDGETFALHRVAYDMQKVFDRMEAAGFHDYYYGGLKTGAKNLRRLAD</sequence>
<dbReference type="OrthoDB" id="9813918at2"/>
<comment type="caution">
    <text evidence="3">The sequence shown here is derived from an EMBL/GenBank/DDBJ whole genome shotgun (WGS) entry which is preliminary data.</text>
</comment>
<dbReference type="Pfam" id="PF12850">
    <property type="entry name" value="Metallophos_2"/>
    <property type="match status" value="1"/>
</dbReference>
<dbReference type="GO" id="GO:0016791">
    <property type="term" value="F:phosphatase activity"/>
    <property type="evidence" value="ECO:0007669"/>
    <property type="project" value="TreeGrafter"/>
</dbReference>
<evidence type="ECO:0000313" key="4">
    <source>
        <dbReference type="Proteomes" id="UP000051936"/>
    </source>
</evidence>
<dbReference type="STRING" id="989370.AOQ71_18240"/>
<accession>A0A0R3DNK3</accession>
<feature type="domain" description="Calcineurin-like phosphoesterase" evidence="2">
    <location>
        <begin position="1"/>
        <end position="181"/>
    </location>
</feature>
<protein>
    <submittedName>
        <fullName evidence="3">Phosphatase</fullName>
    </submittedName>
</protein>
<dbReference type="PANTHER" id="PTHR42850:SF2">
    <property type="entry name" value="BLL5683 PROTEIN"/>
    <property type="match status" value="1"/>
</dbReference>
<name>A0A0R3DNK3_9BRAD</name>
<reference evidence="3 4" key="1">
    <citation type="submission" date="2015-09" db="EMBL/GenBank/DDBJ databases">
        <title>Draft Genome Sequence of Bradyrhizobium manausense Strain BR 3351T, a Novel Symbiotic Nitrogen-Fixing Alphaproteobacterium Isolated from Brazilian Amazon Rain Forest.</title>
        <authorList>
            <person name="De Araujo J.L."/>
            <person name="Zilli J.E."/>
        </authorList>
    </citation>
    <scope>NUCLEOTIDE SEQUENCE [LARGE SCALE GENOMIC DNA]</scope>
    <source>
        <strain evidence="3 4">BR3351</strain>
    </source>
</reference>
<dbReference type="InterPro" id="IPR011152">
    <property type="entry name" value="Pesterase_MJ0912"/>
</dbReference>
<dbReference type="InterPro" id="IPR024654">
    <property type="entry name" value="Calcineurin-like_PHP_lpxH"/>
</dbReference>
<comment type="similarity">
    <text evidence="1">Belongs to the metallophosphoesterase superfamily. YfcE family.</text>
</comment>
<evidence type="ECO:0000256" key="1">
    <source>
        <dbReference type="ARBA" id="ARBA00008950"/>
    </source>
</evidence>
<dbReference type="PIRSF" id="PIRSF000883">
    <property type="entry name" value="Pesterase_MJ0912"/>
    <property type="match status" value="1"/>
</dbReference>
<dbReference type="PANTHER" id="PTHR42850">
    <property type="entry name" value="METALLOPHOSPHOESTERASE"/>
    <property type="match status" value="1"/>
</dbReference>
<dbReference type="RefSeq" id="WP_057748778.1">
    <property type="nucleotide sequence ID" value="NZ_LJYG01000081.1"/>
</dbReference>
<evidence type="ECO:0000313" key="3">
    <source>
        <dbReference type="EMBL" id="KRQ11217.1"/>
    </source>
</evidence>
<dbReference type="AlphaFoldDB" id="A0A0R3DNK3"/>
<dbReference type="Proteomes" id="UP000051936">
    <property type="component" value="Unassembled WGS sequence"/>
</dbReference>
<dbReference type="InterPro" id="IPR050126">
    <property type="entry name" value="Ap4A_hydrolase"/>
</dbReference>
<gene>
    <name evidence="3" type="ORF">AOQ71_18240</name>
</gene>
<proteinExistence type="inferred from homology"/>
<dbReference type="GO" id="GO:0005737">
    <property type="term" value="C:cytoplasm"/>
    <property type="evidence" value="ECO:0007669"/>
    <property type="project" value="TreeGrafter"/>
</dbReference>
<organism evidence="3 4">
    <name type="scientific">Bradyrhizobium manausense</name>
    <dbReference type="NCBI Taxonomy" id="989370"/>
    <lineage>
        <taxon>Bacteria</taxon>
        <taxon>Pseudomonadati</taxon>
        <taxon>Pseudomonadota</taxon>
        <taxon>Alphaproteobacteria</taxon>
        <taxon>Hyphomicrobiales</taxon>
        <taxon>Nitrobacteraceae</taxon>
        <taxon>Bradyrhizobium</taxon>
    </lineage>
</organism>
<dbReference type="SUPFAM" id="SSF56300">
    <property type="entry name" value="Metallo-dependent phosphatases"/>
    <property type="match status" value="1"/>
</dbReference>
<dbReference type="InterPro" id="IPR029052">
    <property type="entry name" value="Metallo-depent_PP-like"/>
</dbReference>